<dbReference type="InterPro" id="IPR038014">
    <property type="entry name" value="Ies1"/>
</dbReference>
<feature type="compositionally biased region" description="Acidic residues" evidence="1">
    <location>
        <begin position="334"/>
        <end position="347"/>
    </location>
</feature>
<dbReference type="PANTHER" id="PTHR37287">
    <property type="entry name" value="INO EIGHTY SUBUNIT 1"/>
    <property type="match status" value="1"/>
</dbReference>
<dbReference type="eggNOG" id="ENOG502QVDM">
    <property type="taxonomic scope" value="Eukaryota"/>
</dbReference>
<dbReference type="Proteomes" id="UP000002258">
    <property type="component" value="Chromosome 3"/>
</dbReference>
<dbReference type="PANTHER" id="PTHR37287:SF1">
    <property type="entry name" value="INO EIGHTY SUBUNIT 1"/>
    <property type="match status" value="1"/>
</dbReference>
<keyword evidence="3" id="KW-1185">Reference proteome</keyword>
<dbReference type="OMA" id="IEWEDIR"/>
<dbReference type="OrthoDB" id="5413003at2759"/>
<reference evidence="2 3" key="1">
    <citation type="journal article" date="2007" name="Nat. Biotechnol.">
        <title>Genome sequence of the lignocellulose-bioconverting and xylose-fermenting yeast Pichia stipitis.</title>
        <authorList>
            <person name="Jeffries T.W."/>
            <person name="Grigoriev I.V."/>
            <person name="Grimwood J."/>
            <person name="Laplaza J.M."/>
            <person name="Aerts A."/>
            <person name="Salamov A."/>
            <person name="Schmutz J."/>
            <person name="Lindquist E."/>
            <person name="Dehal P."/>
            <person name="Shapiro H."/>
            <person name="Jin Y.S."/>
            <person name="Passoth V."/>
            <person name="Richardson P.M."/>
        </authorList>
    </citation>
    <scope>NUCLEOTIDE SEQUENCE [LARGE SCALE GENOMIC DNA]</scope>
    <source>
        <strain evidence="3">ATCC 58785 / CBS 6054 / NBRC 10063 / NRRL Y-11545</strain>
    </source>
</reference>
<gene>
    <name evidence="2" type="ORF">PICST_82784</name>
</gene>
<feature type="region of interest" description="Disordered" evidence="1">
    <location>
        <begin position="525"/>
        <end position="545"/>
    </location>
</feature>
<evidence type="ECO:0008006" key="4">
    <source>
        <dbReference type="Google" id="ProtNLM"/>
    </source>
</evidence>
<feature type="compositionally biased region" description="Basic and acidic residues" evidence="1">
    <location>
        <begin position="348"/>
        <end position="358"/>
    </location>
</feature>
<dbReference type="HOGENOM" id="CLU_016135_0_0_1"/>
<accession>A3LRR4</accession>
<organism evidence="2 3">
    <name type="scientific">Scheffersomyces stipitis (strain ATCC 58785 / CBS 6054 / NBRC 10063 / NRRL Y-11545)</name>
    <name type="common">Yeast</name>
    <name type="synonym">Pichia stipitis</name>
    <dbReference type="NCBI Taxonomy" id="322104"/>
    <lineage>
        <taxon>Eukaryota</taxon>
        <taxon>Fungi</taxon>
        <taxon>Dikarya</taxon>
        <taxon>Ascomycota</taxon>
        <taxon>Saccharomycotina</taxon>
        <taxon>Pichiomycetes</taxon>
        <taxon>Debaryomycetaceae</taxon>
        <taxon>Scheffersomyces</taxon>
    </lineage>
</organism>
<evidence type="ECO:0000313" key="3">
    <source>
        <dbReference type="Proteomes" id="UP000002258"/>
    </source>
</evidence>
<name>A3LRR4_PICST</name>
<dbReference type="GO" id="GO:0031011">
    <property type="term" value="C:Ino80 complex"/>
    <property type="evidence" value="ECO:0007669"/>
    <property type="project" value="InterPro"/>
</dbReference>
<protein>
    <recommendedName>
        <fullName evidence="4">Ino eighty subunit 1</fullName>
    </recommendedName>
</protein>
<sequence>MTTSVSNGTTATSNGDETKASGKRKKRKYTNSTVPKCRHLKKSDGEPFWRKDIQYDFLKALFDDETACFTNNFPFCEVTNANNDAKIPFSDLYIRTLVESSKCSKVLKERMIRYKESGKSVSKVCLLVNAGRMNTTINFVPEMRSTLRTYHSIPSLQADPQFGGSKPLQDTPRLKSILKAVCEDENIPKDLDEILEHPAAEKPNTNIIQIIFLLSNYAHGIPMFEADAASNNFSEFFLNSKIHPANRAKRMLWLLYTYLETDFTPEQLEKNPFGGKTIPPVELIPEDELAKFDKDTEFEIEYSEKMLQTRIRYLNDEEHNNSPKRGNKAKKLENEDESFTDDNENEDHELKTENGERKRNLALHQTLVPSPLAKNVITFSDDSDETVGTGDFLKHQNSKLKSNIEVLQFPIDDVDELIKEYCQSPRVPSHPDDHVAVDTYHHIVESSRPVVRQVRTSSKASTASFNKKTTILGNWLYRYFRYKKSIGNKLLGMEWEDIRYDLINGLESYLYQKFGESLKANELAKEADDEAEQPNAHAGANDSTAVTKKDDNKFEYLPLHDFDRANEKTIFILQLTTFCNEWFIERLSNQFYHTRQGELDAISFDFENENVNFSF</sequence>
<dbReference type="KEGG" id="pic:PICST_82784"/>
<dbReference type="FunCoup" id="A3LRR4">
    <property type="interactions" value="198"/>
</dbReference>
<feature type="region of interest" description="Disordered" evidence="1">
    <location>
        <begin position="314"/>
        <end position="358"/>
    </location>
</feature>
<dbReference type="RefSeq" id="XP_001383806.2">
    <property type="nucleotide sequence ID" value="XM_001383769.1"/>
</dbReference>
<dbReference type="AlphaFoldDB" id="A3LRR4"/>
<dbReference type="GeneID" id="4837892"/>
<feature type="compositionally biased region" description="Polar residues" evidence="1">
    <location>
        <begin position="1"/>
        <end position="15"/>
    </location>
</feature>
<dbReference type="EMBL" id="CP000497">
    <property type="protein sequence ID" value="ABN65777.2"/>
    <property type="molecule type" value="Genomic_DNA"/>
</dbReference>
<dbReference type="STRING" id="322104.A3LRR4"/>
<evidence type="ECO:0000256" key="1">
    <source>
        <dbReference type="SAM" id="MobiDB-lite"/>
    </source>
</evidence>
<dbReference type="InParanoid" id="A3LRR4"/>
<feature type="region of interest" description="Disordered" evidence="1">
    <location>
        <begin position="1"/>
        <end position="31"/>
    </location>
</feature>
<proteinExistence type="predicted"/>
<evidence type="ECO:0000313" key="2">
    <source>
        <dbReference type="EMBL" id="ABN65777.2"/>
    </source>
</evidence>